<proteinExistence type="predicted"/>
<protein>
    <submittedName>
        <fullName evidence="2">Rhodanese domain-containing protein</fullName>
    </submittedName>
</protein>
<evidence type="ECO:0000313" key="2">
    <source>
        <dbReference type="EMBL" id="CEG57394.1"/>
    </source>
</evidence>
<reference evidence="3" key="1">
    <citation type="submission" date="2014-09" db="EMBL/GenBank/DDBJ databases">
        <authorList>
            <person name="Gomez-Valero L."/>
        </authorList>
    </citation>
    <scope>NUCLEOTIDE SEQUENCE [LARGE SCALE GENOMIC DNA]</scope>
    <source>
        <strain evidence="3">ATCC700992</strain>
    </source>
</reference>
<dbReference type="EMBL" id="LN614827">
    <property type="protein sequence ID" value="CEG57394.1"/>
    <property type="molecule type" value="Genomic_DNA"/>
</dbReference>
<accession>A0A098G5Z6</accession>
<dbReference type="CDD" id="cd00158">
    <property type="entry name" value="RHOD"/>
    <property type="match status" value="1"/>
</dbReference>
<dbReference type="PROSITE" id="PS50206">
    <property type="entry name" value="RHODANESE_3"/>
    <property type="match status" value="1"/>
</dbReference>
<name>A0A098G5Z6_9GAMM</name>
<dbReference type="Pfam" id="PF00581">
    <property type="entry name" value="Rhodanese"/>
    <property type="match status" value="1"/>
</dbReference>
<gene>
    <name evidence="2" type="ORF">LFA_2006</name>
</gene>
<feature type="domain" description="Rhodanese" evidence="1">
    <location>
        <begin position="20"/>
        <end position="110"/>
    </location>
</feature>
<keyword evidence="3" id="KW-1185">Reference proteome</keyword>
<dbReference type="HOGENOM" id="CLU_089574_6_2_6"/>
<dbReference type="InterPro" id="IPR001763">
    <property type="entry name" value="Rhodanese-like_dom"/>
</dbReference>
<dbReference type="Gene3D" id="3.40.250.10">
    <property type="entry name" value="Rhodanese-like domain"/>
    <property type="match status" value="1"/>
</dbReference>
<dbReference type="AlphaFoldDB" id="A0A098G5Z6"/>
<sequence length="110" mass="12462">MTKPNVKTIDVHQLKNKMDTSADLCLIDVRELDEWQEIRIPGAHHLPKDTITSHIESKVTDKSQPIYLHCRGGVRSLYAAQCLIDIGYEEVYSVDGGIMEWAMYGYPVNG</sequence>
<dbReference type="PANTHER" id="PTHR43031">
    <property type="entry name" value="FAD-DEPENDENT OXIDOREDUCTASE"/>
    <property type="match status" value="1"/>
</dbReference>
<organism evidence="2 3">
    <name type="scientific">Legionella fallonii LLAP-10</name>
    <dbReference type="NCBI Taxonomy" id="1212491"/>
    <lineage>
        <taxon>Bacteria</taxon>
        <taxon>Pseudomonadati</taxon>
        <taxon>Pseudomonadota</taxon>
        <taxon>Gammaproteobacteria</taxon>
        <taxon>Legionellales</taxon>
        <taxon>Legionellaceae</taxon>
        <taxon>Legionella</taxon>
    </lineage>
</organism>
<dbReference type="KEGG" id="lfa:LFA_2006"/>
<dbReference type="InterPro" id="IPR036873">
    <property type="entry name" value="Rhodanese-like_dom_sf"/>
</dbReference>
<evidence type="ECO:0000313" key="3">
    <source>
        <dbReference type="Proteomes" id="UP000032430"/>
    </source>
</evidence>
<dbReference type="STRING" id="1212491.LFA_2006"/>
<dbReference type="SMART" id="SM00450">
    <property type="entry name" value="RHOD"/>
    <property type="match status" value="1"/>
</dbReference>
<dbReference type="SUPFAM" id="SSF52821">
    <property type="entry name" value="Rhodanese/Cell cycle control phosphatase"/>
    <property type="match status" value="1"/>
</dbReference>
<dbReference type="OrthoDB" id="9791096at2"/>
<dbReference type="PANTHER" id="PTHR43031:SF1">
    <property type="entry name" value="PYRIDINE NUCLEOTIDE-DISULPHIDE OXIDOREDUCTASE"/>
    <property type="match status" value="1"/>
</dbReference>
<evidence type="ECO:0000259" key="1">
    <source>
        <dbReference type="PROSITE" id="PS50206"/>
    </source>
</evidence>
<dbReference type="Proteomes" id="UP000032430">
    <property type="component" value="Chromosome I"/>
</dbReference>
<dbReference type="RefSeq" id="WP_045095905.1">
    <property type="nucleotide sequence ID" value="NZ_LN614827.1"/>
</dbReference>
<dbReference type="InterPro" id="IPR050229">
    <property type="entry name" value="GlpE_sulfurtransferase"/>
</dbReference>